<dbReference type="PROSITE" id="PS50966">
    <property type="entry name" value="ZF_SWIM"/>
    <property type="match status" value="1"/>
</dbReference>
<keyword evidence="2" id="KW-0479">Metal-binding</keyword>
<dbReference type="SMART" id="SM00490">
    <property type="entry name" value="HELICc"/>
    <property type="match status" value="1"/>
</dbReference>
<dbReference type="InterPro" id="IPR049730">
    <property type="entry name" value="SNF2/RAD54-like_C"/>
</dbReference>
<dbReference type="GO" id="GO:0005524">
    <property type="term" value="F:ATP binding"/>
    <property type="evidence" value="ECO:0007669"/>
    <property type="project" value="InterPro"/>
</dbReference>
<dbReference type="InterPro" id="IPR014001">
    <property type="entry name" value="Helicase_ATP-bd"/>
</dbReference>
<dbReference type="AlphaFoldDB" id="A0A654BX28"/>
<evidence type="ECO:0000259" key="4">
    <source>
        <dbReference type="PROSITE" id="PS51192"/>
    </source>
</evidence>
<evidence type="ECO:0000313" key="7">
    <source>
        <dbReference type="Proteomes" id="UP000432350"/>
    </source>
</evidence>
<dbReference type="InterPro" id="IPR007527">
    <property type="entry name" value="Znf_SWIM"/>
</dbReference>
<evidence type="ECO:0000256" key="1">
    <source>
        <dbReference type="ARBA" id="ARBA00022801"/>
    </source>
</evidence>
<dbReference type="PROSITE" id="PS51194">
    <property type="entry name" value="HELICASE_CTER"/>
    <property type="match status" value="1"/>
</dbReference>
<dbReference type="InterPro" id="IPR001650">
    <property type="entry name" value="Helicase_C-like"/>
</dbReference>
<accession>A0A654BX28</accession>
<keyword evidence="6" id="KW-0347">Helicase</keyword>
<feature type="domain" description="Helicase ATP-binding" evidence="4">
    <location>
        <begin position="717"/>
        <end position="876"/>
    </location>
</feature>
<keyword evidence="2" id="KW-0862">Zinc</keyword>
<dbReference type="GO" id="GO:0008270">
    <property type="term" value="F:zinc ion binding"/>
    <property type="evidence" value="ECO:0007669"/>
    <property type="project" value="UniProtKB-KW"/>
</dbReference>
<dbReference type="PROSITE" id="PS51192">
    <property type="entry name" value="HELICASE_ATP_BIND_1"/>
    <property type="match status" value="1"/>
</dbReference>
<dbReference type="CDD" id="cd18793">
    <property type="entry name" value="SF2_C_SNF"/>
    <property type="match status" value="1"/>
</dbReference>
<feature type="domain" description="SWIM-type" evidence="3">
    <location>
        <begin position="86"/>
        <end position="122"/>
    </location>
</feature>
<dbReference type="PANTHER" id="PTHR10799">
    <property type="entry name" value="SNF2/RAD54 HELICASE FAMILY"/>
    <property type="match status" value="1"/>
</dbReference>
<evidence type="ECO:0000259" key="3">
    <source>
        <dbReference type="PROSITE" id="PS50966"/>
    </source>
</evidence>
<keyword evidence="6" id="KW-0547">Nucleotide-binding</keyword>
<dbReference type="EMBL" id="CABWMV010000024">
    <property type="protein sequence ID" value="VXC85336.1"/>
    <property type="molecule type" value="Genomic_DNA"/>
</dbReference>
<dbReference type="Pfam" id="PF00271">
    <property type="entry name" value="Helicase_C"/>
    <property type="match status" value="1"/>
</dbReference>
<sequence length="1165" mass="135724">MIGIGFNCITTDAKIHSVEKILPKRNSSEPLVIPWEDGFIGRMTPRYLSKYYADDEIPFMERENIVIQVRPYPPKYELKLKKFSGTTVKVELTTEHLSINCSCSDDVAGLCVHEATLLSNKLLDSCPNYLKGLYRAEINNLPPWKKKIVPFKVCENYSYAELTVEMNNEYGRFYRLATNDYENGLRLPARNLEGYLDLKRNDEVCFFVTINFSAFGLPVFFPFHYKFKRSRSFSHSYLLDESNLKMSLNSYDQYLELFSRRFAALLYEDKILREEKKDLISEDINYFERKQWEIIQIWRDLLEDPPFPIKLRFAQTFKRYRFAHQINLKNSSVLGAATLTKARGNLQLKVEIDDQDQYLKMRICLYYRNQLIDCPEFLGDENCFFLKISSEEILFIDNLTQAGVLQKFRQWKYRLTVFKENYHAFLNDYLIPLSKIAELVILNRVGENMTIPQVFKPFKKIATISVIDQFLCIAAFAEYEKEGRFLLNSSSNLILGERQNQLAYFERDKLEEQVFQEFVKTQHPILKETALENNWLIPLKEIENTTWLFDFMESCSLNEISLEIDHLQQGSAYYPFPLNCTVRNIRLENNLCSILLGPKFGRHTISMDEFEDLIMGTDKVFTLTEGAFGIIRRADREIFRPLFLGGRREEDCFVLNTIQLVSMQKVLDKIDKKIIQDSIRERREKLAALDEIPLLEIPRSLKAQLRPYQQVGFSWLTFLNEFQWGGLLADDMGLGKTLQIITVLEYFYQQHSTGKSALVVVPNSLLFNWENEYKKFAPYRKIEIYHGKHREAFIFEEEGTVVLTTYGTMLTDAAYLTSLDFSYLIMDESQAVKNRNSKRFEVLSMVKADYRVAMTGTPVENGIQDIYAQMSLVNPGFFGDYRNFNKAYKGVKEVDMVQETTSSLQKMIQPFILRRTKKQVALDLPEKTETILYMDMLPEQRKIYDKVRKIFKGEIENNLNSADSTKSKFLAIEALQKLRQLCNSPILMKDGGFGHESIKLDFIDEIMDEVAPNHKILLFSAYTSMLKLVAQRIENKGIAYVYLDGKMNQDQRQNAVERFQNEDECRVFLISLKAGGTGLNLTAADYVYILDPWWNPAAEAQAIDRCYRIGQEKHVMAYKIVCRDSVEEHILALQESKKRISEGLILDEANLMKSISKDELLKLFE</sequence>
<reference evidence="6 7" key="1">
    <citation type="submission" date="2019-10" db="EMBL/GenBank/DDBJ databases">
        <authorList>
            <person name="Karimi E."/>
        </authorList>
    </citation>
    <scope>NUCLEOTIDE SEQUENCE [LARGE SCALE GENOMIC DNA]</scope>
    <source>
        <strain evidence="6">Sphingobacterium sp. 8BC</strain>
    </source>
</reference>
<dbReference type="SMART" id="SM00487">
    <property type="entry name" value="DEXDc"/>
    <property type="match status" value="1"/>
</dbReference>
<dbReference type="GO" id="GO:0004386">
    <property type="term" value="F:helicase activity"/>
    <property type="evidence" value="ECO:0007669"/>
    <property type="project" value="UniProtKB-KW"/>
</dbReference>
<gene>
    <name evidence="6" type="ORF">SPHINGO8BC_50459</name>
</gene>
<dbReference type="SUPFAM" id="SSF52540">
    <property type="entry name" value="P-loop containing nucleoside triphosphate hydrolases"/>
    <property type="match status" value="2"/>
</dbReference>
<dbReference type="RefSeq" id="WP_115047172.1">
    <property type="nucleotide sequence ID" value="NZ_CP068086.1"/>
</dbReference>
<evidence type="ECO:0000313" key="6">
    <source>
        <dbReference type="EMBL" id="VXC85336.1"/>
    </source>
</evidence>
<dbReference type="Pfam" id="PF00176">
    <property type="entry name" value="SNF2-rel_dom"/>
    <property type="match status" value="1"/>
</dbReference>
<feature type="domain" description="Helicase C-terminal" evidence="5">
    <location>
        <begin position="1002"/>
        <end position="1152"/>
    </location>
</feature>
<proteinExistence type="predicted"/>
<dbReference type="Gene3D" id="3.40.50.300">
    <property type="entry name" value="P-loop containing nucleotide triphosphate hydrolases"/>
    <property type="match status" value="1"/>
</dbReference>
<evidence type="ECO:0000256" key="2">
    <source>
        <dbReference type="PROSITE-ProRule" id="PRU00325"/>
    </source>
</evidence>
<dbReference type="InterPro" id="IPR027417">
    <property type="entry name" value="P-loop_NTPase"/>
</dbReference>
<name>A0A654BX28_SPHMU</name>
<keyword evidence="1" id="KW-0378">Hydrolase</keyword>
<organism evidence="6 7">
    <name type="scientific">Sphingobacterium multivorum</name>
    <dbReference type="NCBI Taxonomy" id="28454"/>
    <lineage>
        <taxon>Bacteria</taxon>
        <taxon>Pseudomonadati</taxon>
        <taxon>Bacteroidota</taxon>
        <taxon>Sphingobacteriia</taxon>
        <taxon>Sphingobacteriales</taxon>
        <taxon>Sphingobacteriaceae</taxon>
        <taxon>Sphingobacterium</taxon>
    </lineage>
</organism>
<dbReference type="Proteomes" id="UP000432350">
    <property type="component" value="Unassembled WGS sequence"/>
</dbReference>
<dbReference type="InterPro" id="IPR038718">
    <property type="entry name" value="SNF2-like_sf"/>
</dbReference>
<evidence type="ECO:0000259" key="5">
    <source>
        <dbReference type="PROSITE" id="PS51194"/>
    </source>
</evidence>
<protein>
    <submittedName>
        <fullName evidence="6">ATP-dependent helicase HepA</fullName>
    </submittedName>
</protein>
<dbReference type="GO" id="GO:0016787">
    <property type="term" value="F:hydrolase activity"/>
    <property type="evidence" value="ECO:0007669"/>
    <property type="project" value="UniProtKB-KW"/>
</dbReference>
<keyword evidence="2" id="KW-0863">Zinc-finger</keyword>
<dbReference type="InterPro" id="IPR000330">
    <property type="entry name" value="SNF2_N"/>
</dbReference>
<keyword evidence="6" id="KW-0067">ATP-binding</keyword>
<dbReference type="Gene3D" id="3.40.50.10810">
    <property type="entry name" value="Tandem AAA-ATPase domain"/>
    <property type="match status" value="1"/>
</dbReference>